<name>A0A1W1GXP7_9GAMM</name>
<reference evidence="2" key="1">
    <citation type="submission" date="2016-10" db="EMBL/GenBank/DDBJ databases">
        <authorList>
            <person name="Varghese N."/>
        </authorList>
    </citation>
    <scope>NUCLEOTIDE SEQUENCE [LARGE SCALE GENOMIC DNA]</scope>
    <source>
        <strain evidence="2">92MFCol6.1</strain>
    </source>
</reference>
<dbReference type="Proteomes" id="UP000191133">
    <property type="component" value="Unassembled WGS sequence"/>
</dbReference>
<accession>A0A1W1GXP7</accession>
<evidence type="ECO:0000313" key="1">
    <source>
        <dbReference type="EMBL" id="SLM24122.1"/>
    </source>
</evidence>
<evidence type="ECO:0008006" key="3">
    <source>
        <dbReference type="Google" id="ProtNLM"/>
    </source>
</evidence>
<evidence type="ECO:0000313" key="2">
    <source>
        <dbReference type="Proteomes" id="UP000191133"/>
    </source>
</evidence>
<gene>
    <name evidence="1" type="ORF">SAMN04488690_1841</name>
</gene>
<proteinExistence type="predicted"/>
<sequence>MLIPHPEAPEAALSARIDQILKAFVDEGGNRVHWLQTLSPRGLFDLDERRRSWWAANEDGLLACLKACAAAPVTVQTAALFLAGSDGNGRTREAALQMMRSVPSHLTLSCALLRCNDWVAEVRAAAQDCVMSLLGQCAVQHVLAAWPVAVRLRHSQRVDRAWLEGTLFAWLSSPSSRIVLEGLLGLPDARTRLMAYAVALHSHPDRAALRVRAILDSDPHISHLALADLLHHGEPADVEAKCALALSAPASGVRSAALRALVEREVAGLDAHIETAAFDRSRGVRRLAMWLLQQRQATPAIALWRDELKHRRRARWREALEALADHAEAEDMPALRALLPQVSARHQRNCLRGWVRAEGGARLALLREALEKPGRTVNALLASATVLWAAELDPPRLLAFCHDGTSPVAQAGLLGQLTRLPLWQHLDLLLDAVPQREDERAWHLRLVHGWLRVSGQYSPLGAARRQALLSRLEEGRHALPQNVAAQVRAAVHHA</sequence>
<dbReference type="AlphaFoldDB" id="A0A1W1GXP7"/>
<organism evidence="1 2">
    <name type="scientific">Stenotrophomonas indicatrix</name>
    <dbReference type="NCBI Taxonomy" id="2045451"/>
    <lineage>
        <taxon>Bacteria</taxon>
        <taxon>Pseudomonadati</taxon>
        <taxon>Pseudomonadota</taxon>
        <taxon>Gammaproteobacteria</taxon>
        <taxon>Lysobacterales</taxon>
        <taxon>Lysobacteraceae</taxon>
        <taxon>Stenotrophomonas</taxon>
    </lineage>
</organism>
<protein>
    <recommendedName>
        <fullName evidence="3">HEAT repeat</fullName>
    </recommendedName>
</protein>
<dbReference type="EMBL" id="FWEU01000002">
    <property type="protein sequence ID" value="SLM24122.1"/>
    <property type="molecule type" value="Genomic_DNA"/>
</dbReference>